<dbReference type="SMART" id="SM01152">
    <property type="entry name" value="DUF167"/>
    <property type="match status" value="1"/>
</dbReference>
<dbReference type="Gene3D" id="3.30.1200.10">
    <property type="entry name" value="YggU-like"/>
    <property type="match status" value="1"/>
</dbReference>
<evidence type="ECO:0000313" key="4">
    <source>
        <dbReference type="EMBL" id="HEE18026.1"/>
    </source>
</evidence>
<dbReference type="HAMAP" id="MF_00634">
    <property type="entry name" value="UPF0235"/>
    <property type="match status" value="1"/>
</dbReference>
<dbReference type="EMBL" id="DSKA01000042">
    <property type="protein sequence ID" value="HEE18026.1"/>
    <property type="molecule type" value="Genomic_DNA"/>
</dbReference>
<organism evidence="5">
    <name type="scientific">candidate division WOR-3 bacterium</name>
    <dbReference type="NCBI Taxonomy" id="2052148"/>
    <lineage>
        <taxon>Bacteria</taxon>
        <taxon>Bacteria division WOR-3</taxon>
    </lineage>
</organism>
<reference evidence="5" key="1">
    <citation type="journal article" date="2020" name="mSystems">
        <title>Genome- and Community-Level Interaction Insights into Carbon Utilization and Element Cycling Functions of Hydrothermarchaeota in Hydrothermal Sediment.</title>
        <authorList>
            <person name="Zhou Z."/>
            <person name="Liu Y."/>
            <person name="Xu W."/>
            <person name="Pan J."/>
            <person name="Luo Z.H."/>
            <person name="Li M."/>
        </authorList>
    </citation>
    <scope>NUCLEOTIDE SEQUENCE [LARGE SCALE GENOMIC DNA]</scope>
    <source>
        <strain evidence="4">SpSt-236</strain>
        <strain evidence="3">SpSt-265</strain>
        <strain evidence="5">SpSt-465</strain>
    </source>
</reference>
<evidence type="ECO:0000256" key="2">
    <source>
        <dbReference type="HAMAP-Rule" id="MF_00634"/>
    </source>
</evidence>
<sequence>MVRVRVRVKPGSAKNQVVRNPDGSLTVAVREPPVEGRANRAAAEMLATFFRVPKSAVRLVAGARSRQKVYDIGV</sequence>
<dbReference type="GO" id="GO:0005737">
    <property type="term" value="C:cytoplasm"/>
    <property type="evidence" value="ECO:0007669"/>
    <property type="project" value="TreeGrafter"/>
</dbReference>
<dbReference type="AlphaFoldDB" id="A0A7C3J1I1"/>
<evidence type="ECO:0000313" key="3">
    <source>
        <dbReference type="EMBL" id="HEA87413.1"/>
    </source>
</evidence>
<comment type="caution">
    <text evidence="5">The sequence shown here is derived from an EMBL/GenBank/DDBJ whole genome shotgun (WGS) entry which is preliminary data.</text>
</comment>
<evidence type="ECO:0000313" key="5">
    <source>
        <dbReference type="EMBL" id="HFJ53284.1"/>
    </source>
</evidence>
<proteinExistence type="inferred from homology"/>
<dbReference type="SUPFAM" id="SSF69786">
    <property type="entry name" value="YggU-like"/>
    <property type="match status" value="1"/>
</dbReference>
<dbReference type="PANTHER" id="PTHR13420">
    <property type="entry name" value="UPF0235 PROTEIN C15ORF40"/>
    <property type="match status" value="1"/>
</dbReference>
<protein>
    <recommendedName>
        <fullName evidence="2">UPF0235 protein ENP62_00540</fullName>
    </recommendedName>
</protein>
<dbReference type="EMBL" id="DSLG01000006">
    <property type="protein sequence ID" value="HEA87413.1"/>
    <property type="molecule type" value="Genomic_DNA"/>
</dbReference>
<dbReference type="InterPro" id="IPR003746">
    <property type="entry name" value="DUF167"/>
</dbReference>
<evidence type="ECO:0000256" key="1">
    <source>
        <dbReference type="ARBA" id="ARBA00010364"/>
    </source>
</evidence>
<gene>
    <name evidence="4" type="ORF">ENP62_00540</name>
    <name evidence="3" type="ORF">ENP94_05315</name>
    <name evidence="5" type="ORF">ENS16_01140</name>
</gene>
<name>A0A7C3J1I1_UNCW3</name>
<dbReference type="PANTHER" id="PTHR13420:SF7">
    <property type="entry name" value="UPF0235 PROTEIN C15ORF40"/>
    <property type="match status" value="1"/>
</dbReference>
<dbReference type="NCBIfam" id="TIGR00251">
    <property type="entry name" value="DUF167 family protein"/>
    <property type="match status" value="1"/>
</dbReference>
<dbReference type="InterPro" id="IPR036591">
    <property type="entry name" value="YggU-like_sf"/>
</dbReference>
<comment type="similarity">
    <text evidence="1 2">Belongs to the UPF0235 family.</text>
</comment>
<dbReference type="EMBL" id="DSTU01000002">
    <property type="protein sequence ID" value="HFJ53284.1"/>
    <property type="molecule type" value="Genomic_DNA"/>
</dbReference>
<dbReference type="Pfam" id="PF02594">
    <property type="entry name" value="DUF167"/>
    <property type="match status" value="1"/>
</dbReference>
<accession>A0A7C3J1I1</accession>